<feature type="region of interest" description="Disordered" evidence="1">
    <location>
        <begin position="1"/>
        <end position="128"/>
    </location>
</feature>
<dbReference type="EMBL" id="AWGJ01000004">
    <property type="protein sequence ID" value="ODN80518.1"/>
    <property type="molecule type" value="Genomic_DNA"/>
</dbReference>
<gene>
    <name evidence="2" type="ORF">L202_02744</name>
</gene>
<name>A0A1E3HW20_9TREE</name>
<protein>
    <submittedName>
        <fullName evidence="2">Uncharacterized protein</fullName>
    </submittedName>
</protein>
<dbReference type="OrthoDB" id="2576343at2759"/>
<dbReference type="Proteomes" id="UP000094065">
    <property type="component" value="Unassembled WGS sequence"/>
</dbReference>
<evidence type="ECO:0000256" key="1">
    <source>
        <dbReference type="SAM" id="MobiDB-lite"/>
    </source>
</evidence>
<evidence type="ECO:0000313" key="3">
    <source>
        <dbReference type="Proteomes" id="UP000094065"/>
    </source>
</evidence>
<keyword evidence="3" id="KW-1185">Reference proteome</keyword>
<dbReference type="AlphaFoldDB" id="A0A1E3HW20"/>
<proteinExistence type="predicted"/>
<accession>A0A1E3HW20</accession>
<dbReference type="RefSeq" id="XP_018995085.1">
    <property type="nucleotide sequence ID" value="XM_019136416.1"/>
</dbReference>
<organism evidence="2 3">
    <name type="scientific">Cryptococcus amylolentus CBS 6039</name>
    <dbReference type="NCBI Taxonomy" id="1295533"/>
    <lineage>
        <taxon>Eukaryota</taxon>
        <taxon>Fungi</taxon>
        <taxon>Dikarya</taxon>
        <taxon>Basidiomycota</taxon>
        <taxon>Agaricomycotina</taxon>
        <taxon>Tremellomycetes</taxon>
        <taxon>Tremellales</taxon>
        <taxon>Cryptococcaceae</taxon>
        <taxon>Cryptococcus</taxon>
    </lineage>
</organism>
<sequence>MFTESTFYEPSAASMSKWFGKSSRRHQRGPPSEPEGPEEPQSPVPPYHTYGQDRGTSAGLLAGYTSQAAPDSGLKKYPSKAKPTHPSTTTRKGKGKAATAPPPEGRGSRGENAVAGPSGSPVTEEIDDGEIEVRDEQWDVYFHAFLLHYTRHSECYWYRDSWWFPETGRNEKTLHMFVAARWAPIDNLKYYNLHLPNGKIMENVMFRYVGPTTPKDSWLHDYIGYNLNLVTIDMRVIDP</sequence>
<dbReference type="GeneID" id="30154053"/>
<dbReference type="EMBL" id="AWGJ01000004">
    <property type="protein sequence ID" value="ODN80519.1"/>
    <property type="molecule type" value="Genomic_DNA"/>
</dbReference>
<evidence type="ECO:0000313" key="2">
    <source>
        <dbReference type="EMBL" id="ODN80519.1"/>
    </source>
</evidence>
<reference evidence="2 3" key="1">
    <citation type="submission" date="2016-06" db="EMBL/GenBank/DDBJ databases">
        <title>Evolution of pathogenesis and genome organization in the Tremellales.</title>
        <authorList>
            <person name="Cuomo C."/>
            <person name="Litvintseva A."/>
            <person name="Heitman J."/>
            <person name="Chen Y."/>
            <person name="Sun S."/>
            <person name="Springer D."/>
            <person name="Dromer F."/>
            <person name="Young S."/>
            <person name="Zeng Q."/>
            <person name="Chapman S."/>
            <person name="Gujja S."/>
            <person name="Saif S."/>
            <person name="Birren B."/>
        </authorList>
    </citation>
    <scope>NUCLEOTIDE SEQUENCE [LARGE SCALE GENOMIC DNA]</scope>
    <source>
        <strain evidence="2 3">CBS 6039</strain>
    </source>
</reference>
<comment type="caution">
    <text evidence="2">The sequence shown here is derived from an EMBL/GenBank/DDBJ whole genome shotgun (WGS) entry which is preliminary data.</text>
</comment>
<dbReference type="RefSeq" id="XP_018995084.1">
    <property type="nucleotide sequence ID" value="XM_019136415.1"/>
</dbReference>